<name>A0A9W4DPZ3_9ACTN</name>
<evidence type="ECO:0000256" key="1">
    <source>
        <dbReference type="SAM" id="Phobius"/>
    </source>
</evidence>
<dbReference type="RefSeq" id="WP_251492701.1">
    <property type="nucleotide sequence ID" value="NZ_CAJSLV010000063.1"/>
</dbReference>
<gene>
    <name evidence="2" type="ORF">SCOCK_330011</name>
</gene>
<keyword evidence="1" id="KW-0812">Transmembrane</keyword>
<proteinExistence type="predicted"/>
<dbReference type="EMBL" id="CAJSLV010000063">
    <property type="protein sequence ID" value="CAG6395500.1"/>
    <property type="molecule type" value="Genomic_DNA"/>
</dbReference>
<evidence type="ECO:0000313" key="2">
    <source>
        <dbReference type="EMBL" id="CAG6395500.1"/>
    </source>
</evidence>
<dbReference type="Proteomes" id="UP001152519">
    <property type="component" value="Unassembled WGS sequence"/>
</dbReference>
<dbReference type="AlphaFoldDB" id="A0A9W4DPZ3"/>
<feature type="transmembrane region" description="Helical" evidence="1">
    <location>
        <begin position="47"/>
        <end position="67"/>
    </location>
</feature>
<keyword evidence="3" id="KW-1185">Reference proteome</keyword>
<protein>
    <submittedName>
        <fullName evidence="2">Uncharacterized protein</fullName>
    </submittedName>
</protein>
<sequence length="100" mass="11213">MRAPNRRDDEVRQLLDTPHPAVPADLVARATVRGRRTVRRRRVRRQVLWVLLVAAVVAGIVLAVLAWPEHHDPAGDTGDGTWWSPVSLGRLPAPLLRLPR</sequence>
<reference evidence="2" key="1">
    <citation type="submission" date="2021-05" db="EMBL/GenBank/DDBJ databases">
        <authorList>
            <person name="Arsene-Ploetze F."/>
        </authorList>
    </citation>
    <scope>NUCLEOTIDE SEQUENCE</scope>
    <source>
        <strain evidence="2">DSM 42138</strain>
    </source>
</reference>
<keyword evidence="1" id="KW-0472">Membrane</keyword>
<organism evidence="2 3">
    <name type="scientific">Actinacidiphila cocklensis</name>
    <dbReference type="NCBI Taxonomy" id="887465"/>
    <lineage>
        <taxon>Bacteria</taxon>
        <taxon>Bacillati</taxon>
        <taxon>Actinomycetota</taxon>
        <taxon>Actinomycetes</taxon>
        <taxon>Kitasatosporales</taxon>
        <taxon>Streptomycetaceae</taxon>
        <taxon>Actinacidiphila</taxon>
    </lineage>
</organism>
<evidence type="ECO:0000313" key="3">
    <source>
        <dbReference type="Proteomes" id="UP001152519"/>
    </source>
</evidence>
<comment type="caution">
    <text evidence="2">The sequence shown here is derived from an EMBL/GenBank/DDBJ whole genome shotgun (WGS) entry which is preliminary data.</text>
</comment>
<keyword evidence="1" id="KW-1133">Transmembrane helix</keyword>
<accession>A0A9W4DPZ3</accession>